<keyword evidence="3" id="KW-1185">Reference proteome</keyword>
<feature type="region of interest" description="Disordered" evidence="1">
    <location>
        <begin position="984"/>
        <end position="1005"/>
    </location>
</feature>
<evidence type="ECO:0000313" key="2">
    <source>
        <dbReference type="EnsemblMetazoa" id="SMAR011378-PA"/>
    </source>
</evidence>
<feature type="compositionally biased region" description="Low complexity" evidence="1">
    <location>
        <begin position="984"/>
        <end position="999"/>
    </location>
</feature>
<feature type="region of interest" description="Disordered" evidence="1">
    <location>
        <begin position="1"/>
        <end position="24"/>
    </location>
</feature>
<dbReference type="Proteomes" id="UP000014500">
    <property type="component" value="Unassembled WGS sequence"/>
</dbReference>
<organism evidence="2 3">
    <name type="scientific">Strigamia maritima</name>
    <name type="common">European centipede</name>
    <name type="synonym">Geophilus maritimus</name>
    <dbReference type="NCBI Taxonomy" id="126957"/>
    <lineage>
        <taxon>Eukaryota</taxon>
        <taxon>Metazoa</taxon>
        <taxon>Ecdysozoa</taxon>
        <taxon>Arthropoda</taxon>
        <taxon>Myriapoda</taxon>
        <taxon>Chilopoda</taxon>
        <taxon>Pleurostigmophora</taxon>
        <taxon>Geophilomorpha</taxon>
        <taxon>Linotaeniidae</taxon>
        <taxon>Strigamia</taxon>
    </lineage>
</organism>
<feature type="region of interest" description="Disordered" evidence="1">
    <location>
        <begin position="634"/>
        <end position="692"/>
    </location>
</feature>
<feature type="compositionally biased region" description="Polar residues" evidence="1">
    <location>
        <begin position="94"/>
        <end position="106"/>
    </location>
</feature>
<dbReference type="EMBL" id="JH432062">
    <property type="status" value="NOT_ANNOTATED_CDS"/>
    <property type="molecule type" value="Genomic_DNA"/>
</dbReference>
<name>T1JC69_STRMM</name>
<reference evidence="3" key="1">
    <citation type="submission" date="2011-05" db="EMBL/GenBank/DDBJ databases">
        <authorList>
            <person name="Richards S.R."/>
            <person name="Qu J."/>
            <person name="Jiang H."/>
            <person name="Jhangiani S.N."/>
            <person name="Agravi P."/>
            <person name="Goodspeed R."/>
            <person name="Gross S."/>
            <person name="Mandapat C."/>
            <person name="Jackson L."/>
            <person name="Mathew T."/>
            <person name="Pu L."/>
            <person name="Thornton R."/>
            <person name="Saada N."/>
            <person name="Wilczek-Boney K.B."/>
            <person name="Lee S."/>
            <person name="Kovar C."/>
            <person name="Wu Y."/>
            <person name="Scherer S.E."/>
            <person name="Worley K.C."/>
            <person name="Muzny D.M."/>
            <person name="Gibbs R."/>
        </authorList>
    </citation>
    <scope>NUCLEOTIDE SEQUENCE</scope>
    <source>
        <strain evidence="3">Brora</strain>
    </source>
</reference>
<evidence type="ECO:0000256" key="1">
    <source>
        <dbReference type="SAM" id="MobiDB-lite"/>
    </source>
</evidence>
<dbReference type="EnsemblMetazoa" id="SMAR011378-RA">
    <property type="protein sequence ID" value="SMAR011378-PA"/>
    <property type="gene ID" value="SMAR011378"/>
</dbReference>
<feature type="region of interest" description="Disordered" evidence="1">
    <location>
        <begin position="873"/>
        <end position="911"/>
    </location>
</feature>
<evidence type="ECO:0000313" key="3">
    <source>
        <dbReference type="Proteomes" id="UP000014500"/>
    </source>
</evidence>
<protein>
    <submittedName>
        <fullName evidence="2">Uncharacterized protein</fullName>
    </submittedName>
</protein>
<feature type="compositionally biased region" description="Low complexity" evidence="1">
    <location>
        <begin position="808"/>
        <end position="831"/>
    </location>
</feature>
<proteinExistence type="predicted"/>
<feature type="region of interest" description="Disordered" evidence="1">
    <location>
        <begin position="765"/>
        <end position="836"/>
    </location>
</feature>
<accession>T1JC69</accession>
<sequence>MAEQQMEAKSKPVSPDDINNLSDNDYQKLLDEALNIKSVSPHDKSPMMRHLLKAVAIDDDDLASNVREMMDAMKESGATSTKKPRRRAKDDQQRASNASVASRSIQGGSLQNLTGCDVRKSDASAAGEGRGRGRLHKSGSVNSFISATDEKLFSSARLKTRSRSHTLSGDLSDSDGTRKCGCSGETRCCPKQTRRMSTSVCGEAEKCVVKNAPPGEEIEMMEIGVSDEEVNSCASLLKSAARAEAQVDDSICLPLQVDVGLRNCDEEKLGESMAGREDAHKDGIYENGVKGSAQALNKKKKNGKSTELVISNDFLSDKINILRPQLDVNGNPLTEHLRNMTLTSFPRNYTNLEPNCDLSESSSELEKRRKHKRNKPSNTLKEMKAGDIQGNRGDDPLESLVEFINSSDKKTIGVKQAETVTKATATSLGLKNNKVQQSVKAKKQEKENNKKNMPSRILVDDPTTQEFCENDVNGSIFDLLDLETSRNMDLDSPIDMSEHVNGTMKIQTVRKAHSWEGSTLPQKVVAINCDLMEVSSDGGVVFVPQGGNNTCEPAVISSFVTDFYEESDVAQLVEEPEFRIVIPKRYRRNNRYVPRGGDGKHDFERANRHFDPYSGGVNGEDMMLLARLPISHRTQRGVCESRRKSTSSMPPSEHSSVDNSDLDSVHSLPVKSTTTKQAVAKTSSSSSSTPQASYADIAKMAANSATNLMMKPQLSEEMTSLPQRGMMPFLRPIKKKDASTCTTDDIPGAKKPQITHWASYPILNEATGKNDTAPTNVVTGNGGNGDSGCPSDESKRDDSNNTTKSAFSSPESVDGSSVPSSASSMEPKSQSFASGCENLPPSCGVLEVVGDVGDRKKEEEEEKKMVAVTMPAKPGVKKRKEAVCSPATTNSSSSDGSEARSASSKGRKVAARNTPAVVIMNKLKGGSYSFDVSFGFEVNEQLLGKGGLESAATVEDVKCGEGSVSSQEVVGVSCEAAAVVEVSSPSSCSSDSNSKARSAGAGPVEDGGFNYSNVVDFINQSWSSVVKEYEKEKLGAGCRHVKYLNDK</sequence>
<feature type="region of interest" description="Disordered" evidence="1">
    <location>
        <begin position="73"/>
        <end position="106"/>
    </location>
</feature>
<feature type="compositionally biased region" description="Low complexity" evidence="1">
    <location>
        <begin position="670"/>
        <end position="692"/>
    </location>
</feature>
<reference evidence="2" key="2">
    <citation type="submission" date="2015-02" db="UniProtKB">
        <authorList>
            <consortium name="EnsemblMetazoa"/>
        </authorList>
    </citation>
    <scope>IDENTIFICATION</scope>
</reference>
<feature type="region of interest" description="Disordered" evidence="1">
    <location>
        <begin position="353"/>
        <end position="394"/>
    </location>
</feature>
<dbReference type="AlphaFoldDB" id="T1JC69"/>
<feature type="compositionally biased region" description="Basic and acidic residues" evidence="1">
    <location>
        <begin position="1"/>
        <end position="10"/>
    </location>
</feature>
<feature type="compositionally biased region" description="Low complexity" evidence="1">
    <location>
        <begin position="891"/>
        <end position="904"/>
    </location>
</feature>
<dbReference type="STRING" id="126957.T1JC69"/>
<dbReference type="HOGENOM" id="CLU_291575_0_0_1"/>